<dbReference type="AlphaFoldDB" id="A0A225X0Z0"/>
<proteinExistence type="predicted"/>
<evidence type="ECO:0000313" key="2">
    <source>
        <dbReference type="EMBL" id="OWZ23403.1"/>
    </source>
</evidence>
<sequence>MNEQEVIVALASSLVRVRKVDADSRSSFTAVYHALEDVERLIFHHKEEFGVHSVHFQQGCEEFLLLTNTLAMKTLQRSSPEDTVTSEQCGDLLQRAEQHTRHTGYLRSLPESQHFNRRRAFRLITLNNLACHAKHTSKPLVAVSFLERALKLQLKTQATESTQTTIPASEIALTRLNLCAVLSQLHRHAAAVAHARAAVAQLSAIDGADNLSMEAAQLLLVAHYNLAVEHEHLHDRSAACRQFESVVTVAERYKIDNELVHSVRTILAQGSLRSRPGSKRASSRARTPREYQRRQQSPKTLRQSQA</sequence>
<gene>
    <name evidence="2" type="ORF">PHMEG_0001738</name>
</gene>
<evidence type="ECO:0000313" key="3">
    <source>
        <dbReference type="Proteomes" id="UP000198211"/>
    </source>
</evidence>
<reference evidence="3" key="1">
    <citation type="submission" date="2017-03" db="EMBL/GenBank/DDBJ databases">
        <title>Phytopthora megakarya and P. palmivora, two closely related causual agents of cacao black pod achieved similar genome size and gene model numbers by different mechanisms.</title>
        <authorList>
            <person name="Ali S."/>
            <person name="Shao J."/>
            <person name="Larry D.J."/>
            <person name="Kronmiller B."/>
            <person name="Shen D."/>
            <person name="Strem M.D."/>
            <person name="Melnick R.L."/>
            <person name="Guiltinan M.J."/>
            <person name="Tyler B.M."/>
            <person name="Meinhardt L.W."/>
            <person name="Bailey B.A."/>
        </authorList>
    </citation>
    <scope>NUCLEOTIDE SEQUENCE [LARGE SCALE GENOMIC DNA]</scope>
    <source>
        <strain evidence="3">zdho120</strain>
    </source>
</reference>
<evidence type="ECO:0000256" key="1">
    <source>
        <dbReference type="SAM" id="MobiDB-lite"/>
    </source>
</evidence>
<feature type="region of interest" description="Disordered" evidence="1">
    <location>
        <begin position="271"/>
        <end position="306"/>
    </location>
</feature>
<dbReference type="OrthoDB" id="111094at2759"/>
<dbReference type="SUPFAM" id="SSF48452">
    <property type="entry name" value="TPR-like"/>
    <property type="match status" value="1"/>
</dbReference>
<dbReference type="InterPro" id="IPR011990">
    <property type="entry name" value="TPR-like_helical_dom_sf"/>
</dbReference>
<accession>A0A225X0Z0</accession>
<organism evidence="2 3">
    <name type="scientific">Phytophthora megakarya</name>
    <dbReference type="NCBI Taxonomy" id="4795"/>
    <lineage>
        <taxon>Eukaryota</taxon>
        <taxon>Sar</taxon>
        <taxon>Stramenopiles</taxon>
        <taxon>Oomycota</taxon>
        <taxon>Peronosporomycetes</taxon>
        <taxon>Peronosporales</taxon>
        <taxon>Peronosporaceae</taxon>
        <taxon>Phytophthora</taxon>
    </lineage>
</organism>
<name>A0A225X0Z0_9STRA</name>
<dbReference type="Proteomes" id="UP000198211">
    <property type="component" value="Unassembled WGS sequence"/>
</dbReference>
<comment type="caution">
    <text evidence="2">The sequence shown here is derived from an EMBL/GenBank/DDBJ whole genome shotgun (WGS) entry which is preliminary data.</text>
</comment>
<dbReference type="Gene3D" id="1.25.40.10">
    <property type="entry name" value="Tetratricopeptide repeat domain"/>
    <property type="match status" value="1"/>
</dbReference>
<feature type="compositionally biased region" description="Polar residues" evidence="1">
    <location>
        <begin position="294"/>
        <end position="306"/>
    </location>
</feature>
<keyword evidence="3" id="KW-1185">Reference proteome</keyword>
<protein>
    <submittedName>
        <fullName evidence="2">Uncharacterized protein</fullName>
    </submittedName>
</protein>
<dbReference type="EMBL" id="NBNE01000067">
    <property type="protein sequence ID" value="OWZ23403.1"/>
    <property type="molecule type" value="Genomic_DNA"/>
</dbReference>